<evidence type="ECO:0008006" key="4">
    <source>
        <dbReference type="Google" id="ProtNLM"/>
    </source>
</evidence>
<evidence type="ECO:0000313" key="3">
    <source>
        <dbReference type="Proteomes" id="UP000199305"/>
    </source>
</evidence>
<keyword evidence="1" id="KW-1133">Transmembrane helix</keyword>
<keyword evidence="3" id="KW-1185">Reference proteome</keyword>
<keyword evidence="1" id="KW-0472">Membrane</keyword>
<organism evidence="2 3">
    <name type="scientific">Microbulbifer yueqingensis</name>
    <dbReference type="NCBI Taxonomy" id="658219"/>
    <lineage>
        <taxon>Bacteria</taxon>
        <taxon>Pseudomonadati</taxon>
        <taxon>Pseudomonadota</taxon>
        <taxon>Gammaproteobacteria</taxon>
        <taxon>Cellvibrionales</taxon>
        <taxon>Microbulbiferaceae</taxon>
        <taxon>Microbulbifer</taxon>
    </lineage>
</organism>
<reference evidence="3" key="1">
    <citation type="submission" date="2016-10" db="EMBL/GenBank/DDBJ databases">
        <authorList>
            <person name="Varghese N."/>
            <person name="Submissions S."/>
        </authorList>
    </citation>
    <scope>NUCLEOTIDE SEQUENCE [LARGE SCALE GENOMIC DNA]</scope>
    <source>
        <strain evidence="3">CGMCC 1.10658</strain>
    </source>
</reference>
<sequence length="102" mass="11180">MYGFIHISLHLVVPIALAWIFFRNDWLKAALIMLAANLVDLDHLFVQASSGPVQCAINSYPLHTMLPISLMGALLFLPWKPIRMLGVGLVAHMLIDAAGCGI</sequence>
<dbReference type="OrthoDB" id="289051at2"/>
<proteinExistence type="predicted"/>
<name>A0A1G8UJM2_9GAMM</name>
<dbReference type="STRING" id="658219.SAMN05216212_0159"/>
<dbReference type="Pfam" id="PF19617">
    <property type="entry name" value="DUF6122"/>
    <property type="match status" value="1"/>
</dbReference>
<gene>
    <name evidence="2" type="ORF">SAMN05216212_0159</name>
</gene>
<evidence type="ECO:0000256" key="1">
    <source>
        <dbReference type="SAM" id="Phobius"/>
    </source>
</evidence>
<keyword evidence="1" id="KW-0812">Transmembrane</keyword>
<feature type="transmembrane region" description="Helical" evidence="1">
    <location>
        <begin position="6"/>
        <end position="22"/>
    </location>
</feature>
<dbReference type="Proteomes" id="UP000199305">
    <property type="component" value="Unassembled WGS sequence"/>
</dbReference>
<dbReference type="EMBL" id="FNFH01000001">
    <property type="protein sequence ID" value="SDJ54023.1"/>
    <property type="molecule type" value="Genomic_DNA"/>
</dbReference>
<evidence type="ECO:0000313" key="2">
    <source>
        <dbReference type="EMBL" id="SDJ54023.1"/>
    </source>
</evidence>
<dbReference type="AlphaFoldDB" id="A0A1G8UJM2"/>
<dbReference type="InterPro" id="IPR046125">
    <property type="entry name" value="DUF6122"/>
</dbReference>
<dbReference type="RefSeq" id="WP_091506480.1">
    <property type="nucleotide sequence ID" value="NZ_FNFH01000001.1"/>
</dbReference>
<accession>A0A1G8UJM2</accession>
<protein>
    <recommendedName>
        <fullName evidence="4">LexA-binding, inner membrane-associated hydrolase</fullName>
    </recommendedName>
</protein>